<dbReference type="Pfam" id="PF12831">
    <property type="entry name" value="FAD_oxidored"/>
    <property type="match status" value="1"/>
</dbReference>
<keyword evidence="1" id="KW-0004">4Fe-4S</keyword>
<protein>
    <submittedName>
        <fullName evidence="6">4Fe-4S ferredoxin</fullName>
    </submittedName>
</protein>
<dbReference type="PANTHER" id="PTHR43498">
    <property type="entry name" value="FERREDOXIN:COB-COM HETERODISULFIDE REDUCTASE SUBUNIT A"/>
    <property type="match status" value="1"/>
</dbReference>
<keyword evidence="4" id="KW-0408">Iron</keyword>
<keyword evidence="5" id="KW-0411">Iron-sulfur</keyword>
<organism evidence="6 7">
    <name type="scientific">Thermincola ferriacetica</name>
    <dbReference type="NCBI Taxonomy" id="281456"/>
    <lineage>
        <taxon>Bacteria</taxon>
        <taxon>Bacillati</taxon>
        <taxon>Bacillota</taxon>
        <taxon>Clostridia</taxon>
        <taxon>Eubacteriales</taxon>
        <taxon>Thermincolaceae</taxon>
        <taxon>Thermincola</taxon>
    </lineage>
</organism>
<evidence type="ECO:0000256" key="3">
    <source>
        <dbReference type="ARBA" id="ARBA00023002"/>
    </source>
</evidence>
<dbReference type="InterPro" id="IPR039650">
    <property type="entry name" value="HdrA-like"/>
</dbReference>
<evidence type="ECO:0000256" key="5">
    <source>
        <dbReference type="ARBA" id="ARBA00023014"/>
    </source>
</evidence>
<reference evidence="7" key="1">
    <citation type="submission" date="2015-07" db="EMBL/GenBank/DDBJ databases">
        <title>Complete Genome of Thermincola ferriacetica strain Z-0001T.</title>
        <authorList>
            <person name="Lusk B."/>
            <person name="Badalamenti J.P."/>
            <person name="Parameswaran P."/>
            <person name="Bond D.R."/>
            <person name="Torres C.I."/>
        </authorList>
    </citation>
    <scope>NUCLEOTIDE SEQUENCE [LARGE SCALE GENOMIC DNA]</scope>
    <source>
        <strain evidence="7">Z-0001</strain>
    </source>
</reference>
<dbReference type="GO" id="GO:0016491">
    <property type="term" value="F:oxidoreductase activity"/>
    <property type="evidence" value="ECO:0007669"/>
    <property type="project" value="UniProtKB-KW"/>
</dbReference>
<dbReference type="Gene3D" id="3.40.50.720">
    <property type="entry name" value="NAD(P)-binding Rossmann-like Domain"/>
    <property type="match status" value="1"/>
</dbReference>
<keyword evidence="3" id="KW-0560">Oxidoreductase</keyword>
<evidence type="ECO:0000256" key="2">
    <source>
        <dbReference type="ARBA" id="ARBA00022723"/>
    </source>
</evidence>
<dbReference type="InterPro" id="IPR036188">
    <property type="entry name" value="FAD/NAD-bd_sf"/>
</dbReference>
<proteinExistence type="predicted"/>
<dbReference type="EMBL" id="LGTE01000005">
    <property type="protein sequence ID" value="KNZ70263.1"/>
    <property type="molecule type" value="Genomic_DNA"/>
</dbReference>
<gene>
    <name evidence="6" type="ORF">Tfer_1141</name>
</gene>
<dbReference type="PANTHER" id="PTHR43498:SF1">
    <property type="entry name" value="COB--COM HETERODISULFIDE REDUCTASE IRON-SULFUR SUBUNIT A"/>
    <property type="match status" value="1"/>
</dbReference>
<evidence type="ECO:0000313" key="6">
    <source>
        <dbReference type="EMBL" id="KNZ70263.1"/>
    </source>
</evidence>
<dbReference type="Proteomes" id="UP000037175">
    <property type="component" value="Unassembled WGS sequence"/>
</dbReference>
<accession>A0A0L6W4E5</accession>
<name>A0A0L6W4E5_9FIRM</name>
<dbReference type="SUPFAM" id="SSF51905">
    <property type="entry name" value="FAD/NAD(P)-binding domain"/>
    <property type="match status" value="1"/>
</dbReference>
<dbReference type="AlphaFoldDB" id="A0A0L6W4E5"/>
<comment type="caution">
    <text evidence="6">The sequence shown here is derived from an EMBL/GenBank/DDBJ whole genome shotgun (WGS) entry which is preliminary data.</text>
</comment>
<evidence type="ECO:0000256" key="1">
    <source>
        <dbReference type="ARBA" id="ARBA00022485"/>
    </source>
</evidence>
<sequence>MRRIGVFLCWCGSNIGGVVDIPKVAEVARTFPGVVFVQENKYTCSEPGQKAIVEAIKEHNLERVVVASCSPRMHLGTFQKAIQRAGLNPYLVEMANLREHCSWVHASEPERATEKAIELVRKAVAKAAKLEPLFEEYVPITKRALVIGGGIAGIQAALDIADTGYEVVLVEKLPTIGGKMAQLDKTFPTLDCGA</sequence>
<keyword evidence="7" id="KW-1185">Reference proteome</keyword>
<dbReference type="GO" id="GO:0046872">
    <property type="term" value="F:metal ion binding"/>
    <property type="evidence" value="ECO:0007669"/>
    <property type="project" value="UniProtKB-KW"/>
</dbReference>
<evidence type="ECO:0000313" key="7">
    <source>
        <dbReference type="Proteomes" id="UP000037175"/>
    </source>
</evidence>
<dbReference type="GO" id="GO:0051539">
    <property type="term" value="F:4 iron, 4 sulfur cluster binding"/>
    <property type="evidence" value="ECO:0007669"/>
    <property type="project" value="UniProtKB-KW"/>
</dbReference>
<keyword evidence="2" id="KW-0479">Metal-binding</keyword>
<evidence type="ECO:0000256" key="4">
    <source>
        <dbReference type="ARBA" id="ARBA00023004"/>
    </source>
</evidence>